<accession>A0A6A4PZ46</accession>
<dbReference type="InterPro" id="IPR001245">
    <property type="entry name" value="Ser-Thr/Tyr_kinase_cat_dom"/>
</dbReference>
<reference evidence="3" key="1">
    <citation type="journal article" date="2020" name="Nat. Commun.">
        <title>Genome sequence of the cluster root forming white lupin.</title>
        <authorList>
            <person name="Hufnagel B."/>
            <person name="Marques A."/>
            <person name="Soriano A."/>
            <person name="Marques L."/>
            <person name="Divol F."/>
            <person name="Doumas P."/>
            <person name="Sallet E."/>
            <person name="Mancinotti D."/>
            <person name="Carrere S."/>
            <person name="Marande W."/>
            <person name="Arribat S."/>
            <person name="Keller J."/>
            <person name="Huneau C."/>
            <person name="Blein T."/>
            <person name="Aime D."/>
            <person name="Laguerre M."/>
            <person name="Taylor J."/>
            <person name="Schubert V."/>
            <person name="Nelson M."/>
            <person name="Geu-Flores F."/>
            <person name="Crespi M."/>
            <person name="Gallardo-Guerrero K."/>
            <person name="Delaux P.-M."/>
            <person name="Salse J."/>
            <person name="Berges H."/>
            <person name="Guyot R."/>
            <person name="Gouzy J."/>
            <person name="Peret B."/>
        </authorList>
    </citation>
    <scope>NUCLEOTIDE SEQUENCE [LARGE SCALE GENOMIC DNA]</scope>
    <source>
        <strain evidence="3">cv. Amiga</strain>
    </source>
</reference>
<dbReference type="AlphaFoldDB" id="A0A6A4PZ46"/>
<dbReference type="GO" id="GO:0004672">
    <property type="term" value="F:protein kinase activity"/>
    <property type="evidence" value="ECO:0007669"/>
    <property type="project" value="InterPro"/>
</dbReference>
<dbReference type="GO" id="GO:0005737">
    <property type="term" value="C:cytoplasm"/>
    <property type="evidence" value="ECO:0007669"/>
    <property type="project" value="TreeGrafter"/>
</dbReference>
<evidence type="ECO:0000259" key="1">
    <source>
        <dbReference type="PROSITE" id="PS50011"/>
    </source>
</evidence>
<keyword evidence="2" id="KW-0418">Kinase</keyword>
<sequence length="206" mass="23927">MNKTVCIFVFPFAWSLCYTVGVQKLFLILFPYVVSSDTEYLSVNVWWYRYEWHAVAIKTILPGRTKDASPDCKARFQREVNLLSKVKHKNIVKFIGASVEPTMVIVTELLEGGSLLKNLKRIYPMTLDLEQCLSFALDISQAMEYLHAKGIIHRDLKPSNHLKFFFQPTYLVLIYEYPQCPKTWDFIFPYLGRIDIQSLTLASKVT</sequence>
<dbReference type="SUPFAM" id="SSF56112">
    <property type="entry name" value="Protein kinase-like (PK-like)"/>
    <property type="match status" value="1"/>
</dbReference>
<dbReference type="InterPro" id="IPR050167">
    <property type="entry name" value="Ser_Thr_protein_kinase"/>
</dbReference>
<dbReference type="InterPro" id="IPR011009">
    <property type="entry name" value="Kinase-like_dom_sf"/>
</dbReference>
<evidence type="ECO:0000313" key="2">
    <source>
        <dbReference type="EMBL" id="KAE9606722.1"/>
    </source>
</evidence>
<gene>
    <name evidence="2" type="ORF">Lalb_Chr09g0322611</name>
</gene>
<dbReference type="Gene3D" id="1.10.510.10">
    <property type="entry name" value="Transferase(Phosphotransferase) domain 1"/>
    <property type="match status" value="1"/>
</dbReference>
<dbReference type="PANTHER" id="PTHR23257:SF611">
    <property type="entry name" value="PROTEIN KINASE ATN1-LIKE PROTEIN-RELATED"/>
    <property type="match status" value="1"/>
</dbReference>
<organism evidence="2 3">
    <name type="scientific">Lupinus albus</name>
    <name type="common">White lupine</name>
    <name type="synonym">Lupinus termis</name>
    <dbReference type="NCBI Taxonomy" id="3870"/>
    <lineage>
        <taxon>Eukaryota</taxon>
        <taxon>Viridiplantae</taxon>
        <taxon>Streptophyta</taxon>
        <taxon>Embryophyta</taxon>
        <taxon>Tracheophyta</taxon>
        <taxon>Spermatophyta</taxon>
        <taxon>Magnoliopsida</taxon>
        <taxon>eudicotyledons</taxon>
        <taxon>Gunneridae</taxon>
        <taxon>Pentapetalae</taxon>
        <taxon>rosids</taxon>
        <taxon>fabids</taxon>
        <taxon>Fabales</taxon>
        <taxon>Fabaceae</taxon>
        <taxon>Papilionoideae</taxon>
        <taxon>50 kb inversion clade</taxon>
        <taxon>genistoids sensu lato</taxon>
        <taxon>core genistoids</taxon>
        <taxon>Genisteae</taxon>
        <taxon>Lupinus</taxon>
    </lineage>
</organism>
<feature type="domain" description="Protein kinase" evidence="1">
    <location>
        <begin position="14"/>
        <end position="206"/>
    </location>
</feature>
<dbReference type="Pfam" id="PF07714">
    <property type="entry name" value="PK_Tyr_Ser-Thr"/>
    <property type="match status" value="1"/>
</dbReference>
<dbReference type="EMBL" id="WOCE01000009">
    <property type="protein sequence ID" value="KAE9606722.1"/>
    <property type="molecule type" value="Genomic_DNA"/>
</dbReference>
<dbReference type="SMART" id="SM00220">
    <property type="entry name" value="S_TKc"/>
    <property type="match status" value="1"/>
</dbReference>
<dbReference type="GO" id="GO:0005524">
    <property type="term" value="F:ATP binding"/>
    <property type="evidence" value="ECO:0007669"/>
    <property type="project" value="InterPro"/>
</dbReference>
<dbReference type="GO" id="GO:0007165">
    <property type="term" value="P:signal transduction"/>
    <property type="evidence" value="ECO:0007669"/>
    <property type="project" value="TreeGrafter"/>
</dbReference>
<dbReference type="Proteomes" id="UP000447434">
    <property type="component" value="Chromosome 9"/>
</dbReference>
<keyword evidence="3" id="KW-1185">Reference proteome</keyword>
<dbReference type="OrthoDB" id="1680571at2759"/>
<proteinExistence type="predicted"/>
<dbReference type="PROSITE" id="PS50011">
    <property type="entry name" value="PROTEIN_KINASE_DOM"/>
    <property type="match status" value="1"/>
</dbReference>
<dbReference type="InterPro" id="IPR000719">
    <property type="entry name" value="Prot_kinase_dom"/>
</dbReference>
<evidence type="ECO:0000313" key="3">
    <source>
        <dbReference type="Proteomes" id="UP000447434"/>
    </source>
</evidence>
<keyword evidence="2" id="KW-0808">Transferase</keyword>
<name>A0A6A4PZ46_LUPAL</name>
<dbReference type="PANTHER" id="PTHR23257">
    <property type="entry name" value="SERINE-THREONINE PROTEIN KINASE"/>
    <property type="match status" value="1"/>
</dbReference>
<protein>
    <submittedName>
        <fullName evidence="2">Putative dual-specificity kinase TKL-Pl-4 family</fullName>
    </submittedName>
</protein>
<comment type="caution">
    <text evidence="2">The sequence shown here is derived from an EMBL/GenBank/DDBJ whole genome shotgun (WGS) entry which is preliminary data.</text>
</comment>